<dbReference type="PROSITE" id="PS00211">
    <property type="entry name" value="ABC_TRANSPORTER_1"/>
    <property type="match status" value="1"/>
</dbReference>
<evidence type="ECO:0000256" key="2">
    <source>
        <dbReference type="ARBA" id="ARBA00022448"/>
    </source>
</evidence>
<evidence type="ECO:0000256" key="4">
    <source>
        <dbReference type="ARBA" id="ARBA00038781"/>
    </source>
</evidence>
<evidence type="ECO:0000256" key="6">
    <source>
        <dbReference type="ARBA" id="ARBA00041133"/>
    </source>
</evidence>
<dbReference type="eggNOG" id="arCOG00177">
    <property type="taxonomic scope" value="Archaea"/>
</dbReference>
<dbReference type="InterPro" id="IPR050093">
    <property type="entry name" value="ABC_SmlMolc_Importer"/>
</dbReference>
<dbReference type="GO" id="GO:1901238">
    <property type="term" value="F:ABC-type tungstate transporter activity"/>
    <property type="evidence" value="ECO:0007669"/>
    <property type="project" value="UniProtKB-EC"/>
</dbReference>
<dbReference type="AlphaFoldDB" id="D8JCC8"/>
<evidence type="ECO:0000256" key="5">
    <source>
        <dbReference type="ARBA" id="ARBA00039025"/>
    </source>
</evidence>
<dbReference type="Proteomes" id="UP000000390">
    <property type="component" value="Plasmid 2"/>
</dbReference>
<dbReference type="InterPro" id="IPR017871">
    <property type="entry name" value="ABC_transporter-like_CS"/>
</dbReference>
<dbReference type="SUPFAM" id="SSF50331">
    <property type="entry name" value="MOP-like"/>
    <property type="match status" value="1"/>
</dbReference>
<evidence type="ECO:0000259" key="8">
    <source>
        <dbReference type="PROSITE" id="PS50893"/>
    </source>
</evidence>
<dbReference type="EMBL" id="CP002064">
    <property type="protein sequence ID" value="ADJ17035.1"/>
    <property type="molecule type" value="Genomic_DNA"/>
</dbReference>
<keyword evidence="12" id="KW-1185">Reference proteome</keyword>
<dbReference type="PROSITE" id="PS50893">
    <property type="entry name" value="ABC_TRANSPORTER_2"/>
    <property type="match status" value="1"/>
</dbReference>
<evidence type="ECO:0000256" key="3">
    <source>
        <dbReference type="ARBA" id="ARBA00038307"/>
    </source>
</evidence>
<dbReference type="SUPFAM" id="SSF52540">
    <property type="entry name" value="P-loop containing nucleoside triphosphate hydrolases"/>
    <property type="match status" value="1"/>
</dbReference>
<evidence type="ECO:0000256" key="7">
    <source>
        <dbReference type="ARBA" id="ARBA00047936"/>
    </source>
</evidence>
<feature type="domain" description="ABC transporter" evidence="8">
    <location>
        <begin position="1"/>
        <end position="156"/>
    </location>
</feature>
<name>D8JCC8_HALJB</name>
<evidence type="ECO:0000313" key="10">
    <source>
        <dbReference type="EMBL" id="ELY38802.1"/>
    </source>
</evidence>
<dbReference type="HOGENOM" id="CLU_000604_1_1_2"/>
<evidence type="ECO:0000256" key="1">
    <source>
        <dbReference type="ARBA" id="ARBA00004202"/>
    </source>
</evidence>
<dbReference type="InterPro" id="IPR003439">
    <property type="entry name" value="ABC_transporter-like_ATP-bd"/>
</dbReference>
<dbReference type="GO" id="GO:0043190">
    <property type="term" value="C:ATP-binding cassette (ABC) transporter complex"/>
    <property type="evidence" value="ECO:0007669"/>
    <property type="project" value="InterPro"/>
</dbReference>
<evidence type="ECO:0000313" key="9">
    <source>
        <dbReference type="EMBL" id="ADJ17035.1"/>
    </source>
</evidence>
<keyword evidence="9" id="KW-0614">Plasmid</keyword>
<dbReference type="Gene3D" id="2.40.50.100">
    <property type="match status" value="1"/>
</dbReference>
<dbReference type="GO" id="GO:0005524">
    <property type="term" value="F:ATP binding"/>
    <property type="evidence" value="ECO:0007669"/>
    <property type="project" value="InterPro"/>
</dbReference>
<reference evidence="9 11" key="1">
    <citation type="journal article" date="2010" name="J. Bacteriol.">
        <title>Complete genome sequence of Halalkalicoccus jeotgali B3(T), an extremely halophilic archaeon.</title>
        <authorList>
            <person name="Roh S.W."/>
            <person name="Nam Y.D."/>
            <person name="Nam S.H."/>
            <person name="Choi S.H."/>
            <person name="Park H.S."/>
            <person name="Bae J.W."/>
        </authorList>
    </citation>
    <scope>NUCLEOTIDE SEQUENCE [LARGE SCALE GENOMIC DNA]</scope>
    <source>
        <strain evidence="9">B3</strain>
        <strain evidence="11">DSM 18796 / CECT 7217 / JCM 14584 / KCTC 4019 / B3</strain>
        <plasmid evidence="11">2</plasmid>
    </source>
</reference>
<dbReference type="InterPro" id="IPR027417">
    <property type="entry name" value="P-loop_NTPase"/>
</dbReference>
<geneLocation type="plasmid" evidence="9 11">
    <name>2</name>
</geneLocation>
<evidence type="ECO:0000313" key="12">
    <source>
        <dbReference type="Proteomes" id="UP000011645"/>
    </source>
</evidence>
<accession>D8JCC8</accession>
<dbReference type="EC" id="7.3.2.6" evidence="5"/>
<sequence length="289" mass="32363">MVFQDLALFPHLTVGENIEYGLKQQGIKKDERKQSIKEMLTMVQLEGYADRDISELSGGEQQRVALARSIVNEPEVVLFDEPLASLDRKLRQHMQFELQRIQEETGITFLYVTHDQEIALSISDRMVILNDGHIEQVGSVEELYETPATQFVADFLGDINAIQVHVTQLSDNTVTFTADNLTLTCDQGDVTLPGNTNLQEGDHGTVAIRPHNVRLSADPSEGLISGRVQNRMYRGNETAYIVATDWDEFLVIDDTLGTTLDIGTTVSLGWDMNDVFVFVTSEEVSKEAR</sequence>
<dbReference type="KEGG" id="hje:HacjB3_18463"/>
<organism evidence="9 11">
    <name type="scientific">Halalkalicoccus jeotgali (strain DSM 18796 / CECT 7217 / JCM 14584 / KCTC 4019 / B3)</name>
    <dbReference type="NCBI Taxonomy" id="795797"/>
    <lineage>
        <taxon>Archaea</taxon>
        <taxon>Methanobacteriati</taxon>
        <taxon>Methanobacteriota</taxon>
        <taxon>Stenosarchaea group</taxon>
        <taxon>Halobacteria</taxon>
        <taxon>Halobacteriales</taxon>
        <taxon>Halococcaceae</taxon>
        <taxon>Halalkalicoccus</taxon>
    </lineage>
</organism>
<dbReference type="EMBL" id="AOHV01000019">
    <property type="protein sequence ID" value="ELY38802.1"/>
    <property type="molecule type" value="Genomic_DNA"/>
</dbReference>
<comment type="subunit">
    <text evidence="4">The complex is composed of two ATP-binding proteins (WtpC), two transmembrane proteins (WtpB) and a solute-binding protein (WtpA).</text>
</comment>
<proteinExistence type="inferred from homology"/>
<dbReference type="InterPro" id="IPR008995">
    <property type="entry name" value="Mo/tungstate-bd_C_term_dom"/>
</dbReference>
<protein>
    <recommendedName>
        <fullName evidence="6">Molybdate/tungstate import ATP-binding protein WtpC</fullName>
        <ecNumber evidence="5">7.3.2.6</ecNumber>
    </recommendedName>
</protein>
<dbReference type="GO" id="GO:0016887">
    <property type="term" value="F:ATP hydrolysis activity"/>
    <property type="evidence" value="ECO:0007669"/>
    <property type="project" value="InterPro"/>
</dbReference>
<gene>
    <name evidence="9" type="ordered locus">HacjB3_18463</name>
    <name evidence="10" type="ORF">C497_06454</name>
</gene>
<dbReference type="Pfam" id="PF00005">
    <property type="entry name" value="ABC_tran"/>
    <property type="match status" value="1"/>
</dbReference>
<dbReference type="PANTHER" id="PTHR42781">
    <property type="entry name" value="SPERMIDINE/PUTRESCINE IMPORT ATP-BINDING PROTEIN POTA"/>
    <property type="match status" value="1"/>
</dbReference>
<reference evidence="10 12" key="2">
    <citation type="journal article" date="2014" name="PLoS Genet.">
        <title>Phylogenetically driven sequencing of extremely halophilic archaea reveals strategies for static and dynamic osmo-response.</title>
        <authorList>
            <person name="Becker E.A."/>
            <person name="Seitzer P.M."/>
            <person name="Tritt A."/>
            <person name="Larsen D."/>
            <person name="Krusor M."/>
            <person name="Yao A.I."/>
            <person name="Wu D."/>
            <person name="Madern D."/>
            <person name="Eisen J.A."/>
            <person name="Darling A.E."/>
            <person name="Facciotti M.T."/>
        </authorList>
    </citation>
    <scope>NUCLEOTIDE SEQUENCE [LARGE SCALE GENOMIC DNA]</scope>
    <source>
        <strain evidence="10">B3</strain>
        <strain evidence="12">DSM 18796 / CECT 7217 / JCM 14584 / KCTC 4019 / B3</strain>
    </source>
</reference>
<comment type="similarity">
    <text evidence="3">Belongs to the ABC transporter superfamily. Sulfate/tungstate importer (TC 3.A.1.6) family.</text>
</comment>
<dbReference type="PANTHER" id="PTHR42781:SF9">
    <property type="entry name" value="AMINO ACID ABC TRANSPORTER, ATP-BINDING PROTEIN-RELATED"/>
    <property type="match status" value="1"/>
</dbReference>
<dbReference type="Gene3D" id="3.40.50.300">
    <property type="entry name" value="P-loop containing nucleotide triphosphate hydrolases"/>
    <property type="match status" value="1"/>
</dbReference>
<comment type="catalytic activity">
    <reaction evidence="7">
        <text>tungstate(in) + ATP + H2O = tungstate(out) + ADP + phosphate + H(+)</text>
        <dbReference type="Rhea" id="RHEA:35027"/>
        <dbReference type="ChEBI" id="CHEBI:15377"/>
        <dbReference type="ChEBI" id="CHEBI:15378"/>
        <dbReference type="ChEBI" id="CHEBI:30616"/>
        <dbReference type="ChEBI" id="CHEBI:43474"/>
        <dbReference type="ChEBI" id="CHEBI:46502"/>
        <dbReference type="ChEBI" id="CHEBI:456216"/>
        <dbReference type="EC" id="7.3.2.6"/>
    </reaction>
</comment>
<dbReference type="InterPro" id="IPR013611">
    <property type="entry name" value="Transp-assoc_OB_typ2"/>
</dbReference>
<evidence type="ECO:0000313" key="11">
    <source>
        <dbReference type="Proteomes" id="UP000000390"/>
    </source>
</evidence>
<dbReference type="Proteomes" id="UP000011645">
    <property type="component" value="Unassembled WGS sequence"/>
</dbReference>
<comment type="subcellular location">
    <subcellularLocation>
        <location evidence="1">Cell membrane</location>
        <topology evidence="1">Peripheral membrane protein</topology>
    </subcellularLocation>
</comment>
<keyword evidence="2" id="KW-0813">Transport</keyword>
<dbReference type="Pfam" id="PF08402">
    <property type="entry name" value="TOBE_2"/>
    <property type="match status" value="1"/>
</dbReference>
<dbReference type="PATRIC" id="fig|795797.18.peg.3581"/>